<feature type="transmembrane region" description="Helical" evidence="1">
    <location>
        <begin position="6"/>
        <end position="25"/>
    </location>
</feature>
<proteinExistence type="predicted"/>
<comment type="caution">
    <text evidence="2">The sequence shown here is derived from an EMBL/GenBank/DDBJ whole genome shotgun (WGS) entry which is preliminary data.</text>
</comment>
<keyword evidence="1" id="KW-1133">Transmembrane helix</keyword>
<dbReference type="EMBL" id="JAGDFM010000352">
    <property type="protein sequence ID" value="KAG7379389.1"/>
    <property type="molecule type" value="Genomic_DNA"/>
</dbReference>
<feature type="transmembrane region" description="Helical" evidence="1">
    <location>
        <begin position="145"/>
        <end position="171"/>
    </location>
</feature>
<accession>A0A8T1VGU7</accession>
<organism evidence="2 3">
    <name type="scientific">Phytophthora pseudosyringae</name>
    <dbReference type="NCBI Taxonomy" id="221518"/>
    <lineage>
        <taxon>Eukaryota</taxon>
        <taxon>Sar</taxon>
        <taxon>Stramenopiles</taxon>
        <taxon>Oomycota</taxon>
        <taxon>Peronosporomycetes</taxon>
        <taxon>Peronosporales</taxon>
        <taxon>Peronosporaceae</taxon>
        <taxon>Phytophthora</taxon>
    </lineage>
</organism>
<keyword evidence="1" id="KW-0472">Membrane</keyword>
<dbReference type="OrthoDB" id="91923at2759"/>
<gene>
    <name evidence="2" type="primary">CEP41_11</name>
    <name evidence="2" type="ORF">PHYPSEUDO_008681</name>
</gene>
<dbReference type="AlphaFoldDB" id="A0A8T1VGU7"/>
<keyword evidence="3" id="KW-1185">Reference proteome</keyword>
<keyword evidence="1" id="KW-0812">Transmembrane</keyword>
<name>A0A8T1VGU7_9STRA</name>
<sequence length="627" mass="70470">MDTQYYHTIAVVHGCLAAIHFLYLVWMIGWSLQKRRLVFAVFSVFARSGTSTHALNGQTGNISRLYNAALSKTGVLGVDGPYFDLVLLFREIVETALQTQQAYRMSVLLPRTELNRGYSAMLVINCWSTALVHSVFRVDATRRRLLAVVCDCALDLVTSVGITTVLLSIYYPDFDVALTGFPPHKWYEDVWNIHVISEFQIMLVSSWGDLTLRVVFALSMISNMNNMKKLLSMKMPRRQKPKINHQVTVVLPLNPAPSDVTDSRTQSKLDIVLASESRVTQILFFMWGTAILVAHLYAESIPGLPQCKMQVKPWITSKPSCSLLVLDCYESTICGKASEFITQWGDFDRKTTRRVVIRHCPQLEVPDLLAEFSRLTVLKFYNSTITSWNESAALSQLYHPNLTTLYLVRVNMTNGELPAGLLGDDFPQALADIEFCTTNLRSLPDDFDLKWPQLSSIYLENCEFTEVPASLARLAPQDLSLAMNRISTLPSSLFEGHVGYLHVGSTLISELPALSDAFSSLVLRVDNTNVSFFWDWIDPIATGSGPSTSVIYPILATNSPYCSDLERIYGGEQTKFSAPWRDGQSRILSNASVENWPILQSTVSCNPWPRTWYPLDFEDAYSGIKNE</sequence>
<evidence type="ECO:0000256" key="1">
    <source>
        <dbReference type="SAM" id="Phobius"/>
    </source>
</evidence>
<evidence type="ECO:0000313" key="2">
    <source>
        <dbReference type="EMBL" id="KAG7379389.1"/>
    </source>
</evidence>
<dbReference type="Proteomes" id="UP000694044">
    <property type="component" value="Unassembled WGS sequence"/>
</dbReference>
<evidence type="ECO:0000313" key="3">
    <source>
        <dbReference type="Proteomes" id="UP000694044"/>
    </source>
</evidence>
<protein>
    <submittedName>
        <fullName evidence="2">Centrosomal protein of 41 kDa</fullName>
    </submittedName>
</protein>
<reference evidence="2" key="1">
    <citation type="submission" date="2021-02" db="EMBL/GenBank/DDBJ databases">
        <authorList>
            <person name="Palmer J.M."/>
        </authorList>
    </citation>
    <scope>NUCLEOTIDE SEQUENCE</scope>
    <source>
        <strain evidence="2">SCRP734</strain>
    </source>
</reference>